<sequence length="184" mass="20885">MIHVIITSESTGAIELGWILLDAKSCEKLHRESALVGDLTIRLPIRDPLRAAFEVSGRPKLLGGDDWIGRGTEGEFSRLRPETEYCRRAQGENELLRAELNAVWNALRRADPSKRRQYSVLGRRLQEEKRTLSSGDRLNAPSRQGSFATSINSIYTTEFKLRPGQQRLNDDQRMNVFKTESCVV</sequence>
<dbReference type="Proteomes" id="UP001199106">
    <property type="component" value="Unassembled WGS sequence"/>
</dbReference>
<keyword evidence="2" id="KW-1185">Reference proteome</keyword>
<comment type="caution">
    <text evidence="1">The sequence shown here is derived from an EMBL/GenBank/DDBJ whole genome shotgun (WGS) entry which is preliminary data.</text>
</comment>
<protein>
    <submittedName>
        <fullName evidence="1">Uncharacterized protein</fullName>
    </submittedName>
</protein>
<evidence type="ECO:0000313" key="1">
    <source>
        <dbReference type="EMBL" id="KAG9190549.1"/>
    </source>
</evidence>
<dbReference type="AlphaFoldDB" id="A0AAD4FMU4"/>
<dbReference type="EMBL" id="JAANER010000004">
    <property type="protein sequence ID" value="KAG9190549.1"/>
    <property type="molecule type" value="Genomic_DNA"/>
</dbReference>
<organism evidence="1 2">
    <name type="scientific">Alternaria panax</name>
    <dbReference type="NCBI Taxonomy" id="48097"/>
    <lineage>
        <taxon>Eukaryota</taxon>
        <taxon>Fungi</taxon>
        <taxon>Dikarya</taxon>
        <taxon>Ascomycota</taxon>
        <taxon>Pezizomycotina</taxon>
        <taxon>Dothideomycetes</taxon>
        <taxon>Pleosporomycetidae</taxon>
        <taxon>Pleosporales</taxon>
        <taxon>Pleosporineae</taxon>
        <taxon>Pleosporaceae</taxon>
        <taxon>Alternaria</taxon>
        <taxon>Alternaria sect. Panax</taxon>
    </lineage>
</organism>
<accession>A0AAD4FMU4</accession>
<reference evidence="1" key="1">
    <citation type="submission" date="2021-07" db="EMBL/GenBank/DDBJ databases">
        <title>Genome Resource of American Ginseng Black Spot Pathogen Alternaria panax.</title>
        <authorList>
            <person name="Qiu C."/>
            <person name="Wang W."/>
            <person name="Liu Z."/>
        </authorList>
    </citation>
    <scope>NUCLEOTIDE SEQUENCE</scope>
    <source>
        <strain evidence="1">BNCC115425</strain>
    </source>
</reference>
<gene>
    <name evidence="1" type="ORF">G6011_08637</name>
</gene>
<evidence type="ECO:0000313" key="2">
    <source>
        <dbReference type="Proteomes" id="UP001199106"/>
    </source>
</evidence>
<proteinExistence type="predicted"/>
<name>A0AAD4FMU4_9PLEO</name>